<evidence type="ECO:0008006" key="4">
    <source>
        <dbReference type="Google" id="ProtNLM"/>
    </source>
</evidence>
<dbReference type="Pfam" id="PF26146">
    <property type="entry name" value="PI-PLC_X"/>
    <property type="match status" value="1"/>
</dbReference>
<keyword evidence="3" id="KW-1185">Reference proteome</keyword>
<feature type="signal peptide" evidence="1">
    <location>
        <begin position="1"/>
        <end position="22"/>
    </location>
</feature>
<protein>
    <recommendedName>
        <fullName evidence="4">PLC-like phosphodiesterase</fullName>
    </recommendedName>
</protein>
<evidence type="ECO:0000313" key="3">
    <source>
        <dbReference type="Proteomes" id="UP001628179"/>
    </source>
</evidence>
<dbReference type="RefSeq" id="XP_070922022.1">
    <property type="nucleotide sequence ID" value="XM_071065921.1"/>
</dbReference>
<dbReference type="GeneID" id="98181244"/>
<name>A0ABQ0GRE7_9PEZI</name>
<evidence type="ECO:0000256" key="1">
    <source>
        <dbReference type="SAM" id="SignalP"/>
    </source>
</evidence>
<gene>
    <name evidence="2" type="ORF">MFIFM68171_10502</name>
</gene>
<dbReference type="Gene3D" id="3.20.20.190">
    <property type="entry name" value="Phosphatidylinositol (PI) phosphodiesterase"/>
    <property type="match status" value="1"/>
</dbReference>
<comment type="caution">
    <text evidence="2">The sequence shown here is derived from an EMBL/GenBank/DDBJ whole genome shotgun (WGS) entry which is preliminary data.</text>
</comment>
<proteinExistence type="predicted"/>
<dbReference type="Proteomes" id="UP001628179">
    <property type="component" value="Unassembled WGS sequence"/>
</dbReference>
<dbReference type="PANTHER" id="PTHR13593">
    <property type="match status" value="1"/>
</dbReference>
<keyword evidence="1" id="KW-0732">Signal</keyword>
<dbReference type="InterPro" id="IPR051057">
    <property type="entry name" value="PI-PLC_domain"/>
</dbReference>
<dbReference type="EMBL" id="BAAFSV010000006">
    <property type="protein sequence ID" value="GAB1320292.1"/>
    <property type="molecule type" value="Genomic_DNA"/>
</dbReference>
<dbReference type="PANTHER" id="PTHR13593:SF80">
    <property type="entry name" value="PLC-LIKE PHOSPHODIESTERASE"/>
    <property type="match status" value="1"/>
</dbReference>
<dbReference type="SUPFAM" id="SSF51695">
    <property type="entry name" value="PLC-like phosphodiesterases"/>
    <property type="match status" value="1"/>
</dbReference>
<organism evidence="2 3">
    <name type="scientific">Madurella fahalii</name>
    <dbReference type="NCBI Taxonomy" id="1157608"/>
    <lineage>
        <taxon>Eukaryota</taxon>
        <taxon>Fungi</taxon>
        <taxon>Dikarya</taxon>
        <taxon>Ascomycota</taxon>
        <taxon>Pezizomycotina</taxon>
        <taxon>Sordariomycetes</taxon>
        <taxon>Sordariomycetidae</taxon>
        <taxon>Sordariales</taxon>
        <taxon>Sordariales incertae sedis</taxon>
        <taxon>Madurella</taxon>
    </lineage>
</organism>
<dbReference type="InterPro" id="IPR017946">
    <property type="entry name" value="PLC-like_Pdiesterase_TIM-brl"/>
</dbReference>
<sequence length="375" mass="39387">MVRLSPLRALAALWTLPPVVLASPQAVTSAQLPSSTSAATIACNNSPALCSRAYNNVTHMGAHNSAFVRDESTGNSLAGNQFFNATVALSSGIRLLQAQVHLSNGTLQLCHTLCELLDAGSLESWLSRIKFWLDAHPNEVVTLLLVNADNQPVSSFGAAFEGSGISTYGFVPSGNGWPTLQEMITSGRRLVTFIASVDANPQYPYLLSEFTHVFETPFDVTSLSGFTCTLDRPSSAGSAAAAIAAGMLPLVNHFAYTSITADIMVPNAGDIDITNSPSTSQTGALGLHVQTCQSEWGVRPVFVLVDFYDRGPAVETADRVNGIVAAGRDTSGENQVVSSSSAAAGMRSKLRLMDGPEGLRAVALVVFLGVGLVVL</sequence>
<feature type="chain" id="PRO_5047202423" description="PLC-like phosphodiesterase" evidence="1">
    <location>
        <begin position="23"/>
        <end position="375"/>
    </location>
</feature>
<evidence type="ECO:0000313" key="2">
    <source>
        <dbReference type="EMBL" id="GAB1320292.1"/>
    </source>
</evidence>
<accession>A0ABQ0GRE7</accession>
<reference evidence="2 3" key="1">
    <citation type="submission" date="2024-09" db="EMBL/GenBank/DDBJ databases">
        <title>Itraconazole resistance in Madurella fahalii resulting from another homologue of gene encoding cytochrome P450 14-alpha sterol demethylase (CYP51).</title>
        <authorList>
            <person name="Yoshioka I."/>
            <person name="Fahal A.H."/>
            <person name="Kaneko S."/>
            <person name="Yaguchi T."/>
        </authorList>
    </citation>
    <scope>NUCLEOTIDE SEQUENCE [LARGE SCALE GENOMIC DNA]</scope>
    <source>
        <strain evidence="2 3">IFM 68171</strain>
    </source>
</reference>